<dbReference type="Pfam" id="PF00909">
    <property type="entry name" value="Ammonium_transp"/>
    <property type="match status" value="1"/>
</dbReference>
<feature type="transmembrane region" description="Helical" evidence="8">
    <location>
        <begin position="124"/>
        <end position="146"/>
    </location>
</feature>
<feature type="transmembrane region" description="Helical" evidence="8">
    <location>
        <begin position="187"/>
        <end position="208"/>
    </location>
</feature>
<dbReference type="InterPro" id="IPR001905">
    <property type="entry name" value="Ammonium_transpt"/>
</dbReference>
<dbReference type="EMBL" id="RGMI01000189">
    <property type="protein sequence ID" value="NCU50836.1"/>
    <property type="molecule type" value="Genomic_DNA"/>
</dbReference>
<comment type="subcellular location">
    <subcellularLocation>
        <location evidence="1">Membrane</location>
        <topology evidence="1">Multi-pass membrane protein</topology>
    </subcellularLocation>
</comment>
<evidence type="ECO:0000256" key="2">
    <source>
        <dbReference type="ARBA" id="ARBA00005887"/>
    </source>
</evidence>
<evidence type="ECO:0000256" key="4">
    <source>
        <dbReference type="ARBA" id="ARBA00022692"/>
    </source>
</evidence>
<feature type="transmembrane region" description="Helical" evidence="8">
    <location>
        <begin position="39"/>
        <end position="62"/>
    </location>
</feature>
<keyword evidence="7" id="KW-0924">Ammonia transport</keyword>
<name>A0A966LWH4_9PROT</name>
<dbReference type="InterPro" id="IPR024041">
    <property type="entry name" value="NH4_transpt_AmtB-like_dom"/>
</dbReference>
<feature type="transmembrane region" description="Helical" evidence="8">
    <location>
        <begin position="74"/>
        <end position="92"/>
    </location>
</feature>
<feature type="domain" description="Ammonium transporter AmtB-like" evidence="10">
    <location>
        <begin position="37"/>
        <end position="298"/>
    </location>
</feature>
<evidence type="ECO:0000313" key="11">
    <source>
        <dbReference type="EMBL" id="NCU50836.1"/>
    </source>
</evidence>
<feature type="signal peptide" evidence="9">
    <location>
        <begin position="1"/>
        <end position="23"/>
    </location>
</feature>
<dbReference type="SUPFAM" id="SSF111352">
    <property type="entry name" value="Ammonium transporter"/>
    <property type="match status" value="1"/>
</dbReference>
<dbReference type="InterPro" id="IPR029020">
    <property type="entry name" value="Ammonium/urea_transptr"/>
</dbReference>
<keyword evidence="4 8" id="KW-0812">Transmembrane</keyword>
<evidence type="ECO:0000256" key="1">
    <source>
        <dbReference type="ARBA" id="ARBA00004141"/>
    </source>
</evidence>
<feature type="transmembrane region" description="Helical" evidence="8">
    <location>
        <begin position="153"/>
        <end position="175"/>
    </location>
</feature>
<feature type="transmembrane region" description="Helical" evidence="8">
    <location>
        <begin position="220"/>
        <end position="237"/>
    </location>
</feature>
<evidence type="ECO:0000256" key="5">
    <source>
        <dbReference type="ARBA" id="ARBA00022989"/>
    </source>
</evidence>
<dbReference type="AlphaFoldDB" id="A0A966LWH4"/>
<keyword evidence="5 8" id="KW-1133">Transmembrane helix</keyword>
<keyword evidence="3" id="KW-0813">Transport</keyword>
<accession>A0A966LWH4</accession>
<dbReference type="PROSITE" id="PS01219">
    <property type="entry name" value="AMMONIUM_TRANSP"/>
    <property type="match status" value="1"/>
</dbReference>
<evidence type="ECO:0000256" key="8">
    <source>
        <dbReference type="SAM" id="Phobius"/>
    </source>
</evidence>
<dbReference type="PANTHER" id="PTHR43029:SF10">
    <property type="entry name" value="AMMONIUM TRANSPORTER MEP2"/>
    <property type="match status" value="1"/>
</dbReference>
<evidence type="ECO:0000256" key="9">
    <source>
        <dbReference type="SAM" id="SignalP"/>
    </source>
</evidence>
<proteinExistence type="inferred from homology"/>
<evidence type="ECO:0000256" key="7">
    <source>
        <dbReference type="ARBA" id="ARBA00023177"/>
    </source>
</evidence>
<comment type="similarity">
    <text evidence="2">Belongs to the ammonia transporter channel (TC 1.A.11.2) family.</text>
</comment>
<evidence type="ECO:0000313" key="12">
    <source>
        <dbReference type="Proteomes" id="UP000699985"/>
    </source>
</evidence>
<evidence type="ECO:0000256" key="3">
    <source>
        <dbReference type="ARBA" id="ARBA00022448"/>
    </source>
</evidence>
<evidence type="ECO:0000256" key="6">
    <source>
        <dbReference type="ARBA" id="ARBA00023136"/>
    </source>
</evidence>
<sequence>MMKIISRALVFVGTLLVTTTVFAAEAPKPVLNPGDAAWMLTSTALVLLMTIPGLALFYGGLVGKKNVVSTISQSFMITCVVTLIWFICGYSLTFGEGNLFIGDLSKLFLKGVDVAALNMTVPETVFICYQLTFAIITVSLICGSIVERVNFGALFIFVVLWAALVYAPIGHMVWGGGYLSKLGVLDYAGGTVVHINSGVAGLVAALVIGKRKSKARPHNIALTMIGASMLWVGWFGFNAGSAVAANGSAGMAMLVTQIAAATAGIAWMLVEWFSGEKKPSLLGMCSGAVAGLVAITPAS</sequence>
<comment type="caution">
    <text evidence="11">The sequence shown here is derived from an EMBL/GenBank/DDBJ whole genome shotgun (WGS) entry which is preliminary data.</text>
</comment>
<feature type="chain" id="PRO_5037260858" evidence="9">
    <location>
        <begin position="24"/>
        <end position="299"/>
    </location>
</feature>
<keyword evidence="9" id="KW-0732">Signal</keyword>
<dbReference type="GO" id="GO:0005886">
    <property type="term" value="C:plasma membrane"/>
    <property type="evidence" value="ECO:0007669"/>
    <property type="project" value="TreeGrafter"/>
</dbReference>
<feature type="transmembrane region" description="Helical" evidence="8">
    <location>
        <begin position="249"/>
        <end position="269"/>
    </location>
</feature>
<evidence type="ECO:0000259" key="10">
    <source>
        <dbReference type="Pfam" id="PF00909"/>
    </source>
</evidence>
<dbReference type="InterPro" id="IPR018047">
    <property type="entry name" value="Ammonium_transpt_CS"/>
</dbReference>
<gene>
    <name evidence="11" type="ORF">EBX29_03605</name>
</gene>
<dbReference type="GO" id="GO:0008519">
    <property type="term" value="F:ammonium channel activity"/>
    <property type="evidence" value="ECO:0007669"/>
    <property type="project" value="InterPro"/>
</dbReference>
<keyword evidence="6 8" id="KW-0472">Membrane</keyword>
<dbReference type="Gene3D" id="1.10.3430.10">
    <property type="entry name" value="Ammonium transporter AmtB like domains"/>
    <property type="match status" value="1"/>
</dbReference>
<protein>
    <submittedName>
        <fullName evidence="11">Ammonium transporter</fullName>
    </submittedName>
</protein>
<feature type="non-terminal residue" evidence="11">
    <location>
        <position position="299"/>
    </location>
</feature>
<dbReference type="PANTHER" id="PTHR43029">
    <property type="entry name" value="AMMONIUM TRANSPORTER MEP2"/>
    <property type="match status" value="1"/>
</dbReference>
<dbReference type="Proteomes" id="UP000699985">
    <property type="component" value="Unassembled WGS sequence"/>
</dbReference>
<reference evidence="11" key="1">
    <citation type="submission" date="2018-10" db="EMBL/GenBank/DDBJ databases">
        <title>Iterative Subtractive Binning of Freshwater Chronoseries Metagenomes Recovers Nearly Complete Genomes from over Four Hundred Novel Species.</title>
        <authorList>
            <person name="Rodriguez-R L.M."/>
            <person name="Tsementzi D."/>
            <person name="Luo C."/>
            <person name="Konstantinidis K.T."/>
        </authorList>
    </citation>
    <scope>NUCLEOTIDE SEQUENCE</scope>
    <source>
        <strain evidence="11">WB8_1A_003</strain>
    </source>
</reference>
<organism evidence="11 12">
    <name type="scientific">Candidatus Fonsibacter lacus</name>
    <dbReference type="NCBI Taxonomy" id="2576439"/>
    <lineage>
        <taxon>Bacteria</taxon>
        <taxon>Pseudomonadati</taxon>
        <taxon>Pseudomonadota</taxon>
        <taxon>Alphaproteobacteria</taxon>
        <taxon>Candidatus Pelagibacterales</taxon>
        <taxon>Candidatus Pelagibacterales incertae sedis</taxon>
        <taxon>Candidatus Fonsibacter</taxon>
    </lineage>
</organism>